<dbReference type="InterPro" id="IPR050675">
    <property type="entry name" value="OAF3"/>
</dbReference>
<dbReference type="CDD" id="cd00067">
    <property type="entry name" value="GAL4"/>
    <property type="match status" value="1"/>
</dbReference>
<name>R0K8D5_EXST2</name>
<feature type="compositionally biased region" description="Polar residues" evidence="6">
    <location>
        <begin position="132"/>
        <end position="150"/>
    </location>
</feature>
<dbReference type="OrthoDB" id="2328572at2759"/>
<dbReference type="PROSITE" id="PS50048">
    <property type="entry name" value="ZN2_CY6_FUNGAL_2"/>
    <property type="match status" value="1"/>
</dbReference>
<dbReference type="PANTHER" id="PTHR31069">
    <property type="entry name" value="OLEATE-ACTIVATED TRANSCRIPTION FACTOR 1-RELATED"/>
    <property type="match status" value="1"/>
</dbReference>
<reference evidence="8 9" key="1">
    <citation type="journal article" date="2012" name="PLoS Pathog.">
        <title>Diverse lifestyles and strategies of plant pathogenesis encoded in the genomes of eighteen Dothideomycetes fungi.</title>
        <authorList>
            <person name="Ohm R.A."/>
            <person name="Feau N."/>
            <person name="Henrissat B."/>
            <person name="Schoch C.L."/>
            <person name="Horwitz B.A."/>
            <person name="Barry K.W."/>
            <person name="Condon B.J."/>
            <person name="Copeland A.C."/>
            <person name="Dhillon B."/>
            <person name="Glaser F."/>
            <person name="Hesse C.N."/>
            <person name="Kosti I."/>
            <person name="LaButti K."/>
            <person name="Lindquist E.A."/>
            <person name="Lucas S."/>
            <person name="Salamov A.A."/>
            <person name="Bradshaw R.E."/>
            <person name="Ciuffetti L."/>
            <person name="Hamelin R.C."/>
            <person name="Kema G.H.J."/>
            <person name="Lawrence C."/>
            <person name="Scott J.A."/>
            <person name="Spatafora J.W."/>
            <person name="Turgeon B.G."/>
            <person name="de Wit P.J.G.M."/>
            <person name="Zhong S."/>
            <person name="Goodwin S.B."/>
            <person name="Grigoriev I.V."/>
        </authorList>
    </citation>
    <scope>NUCLEOTIDE SEQUENCE [LARGE SCALE GENOMIC DNA]</scope>
    <source>
        <strain evidence="9">28A</strain>
    </source>
</reference>
<dbReference type="InterPro" id="IPR001138">
    <property type="entry name" value="Zn2Cys6_DnaBD"/>
</dbReference>
<evidence type="ECO:0000256" key="3">
    <source>
        <dbReference type="ARBA" id="ARBA00023125"/>
    </source>
</evidence>
<dbReference type="Pfam" id="PF08493">
    <property type="entry name" value="AflR"/>
    <property type="match status" value="1"/>
</dbReference>
<dbReference type="GO" id="GO:0000981">
    <property type="term" value="F:DNA-binding transcription factor activity, RNA polymerase II-specific"/>
    <property type="evidence" value="ECO:0007669"/>
    <property type="project" value="InterPro"/>
</dbReference>
<evidence type="ECO:0000259" key="7">
    <source>
        <dbReference type="PROSITE" id="PS50048"/>
    </source>
</evidence>
<dbReference type="Pfam" id="PF00172">
    <property type="entry name" value="Zn_clus"/>
    <property type="match status" value="1"/>
</dbReference>
<dbReference type="STRING" id="671987.R0K8D5"/>
<feature type="region of interest" description="Disordered" evidence="6">
    <location>
        <begin position="113"/>
        <end position="152"/>
    </location>
</feature>
<feature type="compositionally biased region" description="Low complexity" evidence="6">
    <location>
        <begin position="113"/>
        <end position="124"/>
    </location>
</feature>
<dbReference type="SUPFAM" id="SSF57701">
    <property type="entry name" value="Zn2/Cys6 DNA-binding domain"/>
    <property type="match status" value="1"/>
</dbReference>
<dbReference type="GO" id="GO:0005634">
    <property type="term" value="C:nucleus"/>
    <property type="evidence" value="ECO:0007669"/>
    <property type="project" value="InterPro"/>
</dbReference>
<keyword evidence="5" id="KW-0539">Nucleus</keyword>
<gene>
    <name evidence="8" type="ORF">SETTUDRAFT_29058</name>
</gene>
<keyword evidence="4" id="KW-0804">Transcription</keyword>
<dbReference type="RefSeq" id="XP_008026631.1">
    <property type="nucleotide sequence ID" value="XM_008028440.1"/>
</dbReference>
<proteinExistence type="predicted"/>
<dbReference type="InterPro" id="IPR013700">
    <property type="entry name" value="AflR"/>
</dbReference>
<dbReference type="Gene3D" id="4.10.240.10">
    <property type="entry name" value="Zn(2)-C6 fungal-type DNA-binding domain"/>
    <property type="match status" value="1"/>
</dbReference>
<dbReference type="InterPro" id="IPR036864">
    <property type="entry name" value="Zn2-C6_fun-type_DNA-bd_sf"/>
</dbReference>
<dbReference type="PROSITE" id="PS00463">
    <property type="entry name" value="ZN2_CY6_FUNGAL_1"/>
    <property type="match status" value="1"/>
</dbReference>
<evidence type="ECO:0000256" key="1">
    <source>
        <dbReference type="ARBA" id="ARBA00022723"/>
    </source>
</evidence>
<dbReference type="HOGENOM" id="CLU_031656_1_0_1"/>
<keyword evidence="2" id="KW-0805">Transcription regulation</keyword>
<dbReference type="Proteomes" id="UP000016935">
    <property type="component" value="Unassembled WGS sequence"/>
</dbReference>
<evidence type="ECO:0000313" key="9">
    <source>
        <dbReference type="Proteomes" id="UP000016935"/>
    </source>
</evidence>
<dbReference type="PRINTS" id="PR00755">
    <property type="entry name" value="AFLATOXINBRP"/>
</dbReference>
<evidence type="ECO:0000256" key="5">
    <source>
        <dbReference type="ARBA" id="ARBA00023242"/>
    </source>
</evidence>
<keyword evidence="1" id="KW-0479">Metal-binding</keyword>
<dbReference type="GO" id="GO:0008270">
    <property type="term" value="F:zinc ion binding"/>
    <property type="evidence" value="ECO:0007669"/>
    <property type="project" value="InterPro"/>
</dbReference>
<dbReference type="PANTHER" id="PTHR31069:SF31">
    <property type="entry name" value="MONODICTYPHENONE CLUSTER TRANSCRIPTION FACTOR-RELATED"/>
    <property type="match status" value="1"/>
</dbReference>
<dbReference type="GeneID" id="19403309"/>
<keyword evidence="3" id="KW-0238">DNA-binding</keyword>
<protein>
    <recommendedName>
        <fullName evidence="7">Zn(2)-C6 fungal-type domain-containing protein</fullName>
    </recommendedName>
</protein>
<dbReference type="EMBL" id="KB908648">
    <property type="protein sequence ID" value="EOA85724.1"/>
    <property type="molecule type" value="Genomic_DNA"/>
</dbReference>
<reference evidence="8 9" key="2">
    <citation type="journal article" date="2013" name="PLoS Genet.">
        <title>Comparative genome structure, secondary metabolite, and effector coding capacity across Cochliobolus pathogens.</title>
        <authorList>
            <person name="Condon B.J."/>
            <person name="Leng Y."/>
            <person name="Wu D."/>
            <person name="Bushley K.E."/>
            <person name="Ohm R.A."/>
            <person name="Otillar R."/>
            <person name="Martin J."/>
            <person name="Schackwitz W."/>
            <person name="Grimwood J."/>
            <person name="MohdZainudin N."/>
            <person name="Xue C."/>
            <person name="Wang R."/>
            <person name="Manning V.A."/>
            <person name="Dhillon B."/>
            <person name="Tu Z.J."/>
            <person name="Steffenson B.J."/>
            <person name="Salamov A."/>
            <person name="Sun H."/>
            <person name="Lowry S."/>
            <person name="LaButti K."/>
            <person name="Han J."/>
            <person name="Copeland A."/>
            <person name="Lindquist E."/>
            <person name="Barry K."/>
            <person name="Schmutz J."/>
            <person name="Baker S.E."/>
            <person name="Ciuffetti L.M."/>
            <person name="Grigoriev I.V."/>
            <person name="Zhong S."/>
            <person name="Turgeon B.G."/>
        </authorList>
    </citation>
    <scope>NUCLEOTIDE SEQUENCE [LARGE SCALE GENOMIC DNA]</scope>
    <source>
        <strain evidence="9">28A</strain>
    </source>
</reference>
<keyword evidence="9" id="KW-1185">Reference proteome</keyword>
<dbReference type="eggNOG" id="ENOG502SUW5">
    <property type="taxonomic scope" value="Eukaryota"/>
</dbReference>
<evidence type="ECO:0000256" key="2">
    <source>
        <dbReference type="ARBA" id="ARBA00023015"/>
    </source>
</evidence>
<evidence type="ECO:0000256" key="6">
    <source>
        <dbReference type="SAM" id="MobiDB-lite"/>
    </source>
</evidence>
<accession>R0K8D5</accession>
<evidence type="ECO:0000256" key="4">
    <source>
        <dbReference type="ARBA" id="ARBA00023163"/>
    </source>
</evidence>
<sequence>MANPSASTPLKLRDSCDACAASKVKCHKQKPTCSRCQRRGTACHYLATKRSGRRVDSVAFSPATASSGTHWEHFDLDSWLSASTTIASTHSTNDDIFLRQLLTPTASSAGATSAQSSALNLSSAGPNDDPLMTQSMSTVTTPCTPSNSLGAGSGGVSPVHLPMDLDDYLPSSMGLWAPRIDDTSALDTLPPLEIGTESQSSASDIATTSLDTCLTRATRIMQQQFYQATLESSNTFCKLREQGENTSVTGPALDLVIEANKQYISQVDSMLQCQCLHDGYLLTILSLIVFKVLDSYDAAASSSETQRADTDATEDDVRRMAAQRVMGELHRVQRLVNQLSINIKRHTTTEAQEKVLGSLTSDRRNVEGEAFLPFSTVMLSQLETDMRKRLRSLSLAMTLHLRRG</sequence>
<dbReference type="AlphaFoldDB" id="R0K8D5"/>
<organism evidence="8 9">
    <name type="scientific">Exserohilum turcicum (strain 28A)</name>
    <name type="common">Northern leaf blight fungus</name>
    <name type="synonym">Setosphaeria turcica</name>
    <dbReference type="NCBI Taxonomy" id="671987"/>
    <lineage>
        <taxon>Eukaryota</taxon>
        <taxon>Fungi</taxon>
        <taxon>Dikarya</taxon>
        <taxon>Ascomycota</taxon>
        <taxon>Pezizomycotina</taxon>
        <taxon>Dothideomycetes</taxon>
        <taxon>Pleosporomycetidae</taxon>
        <taxon>Pleosporales</taxon>
        <taxon>Pleosporineae</taxon>
        <taxon>Pleosporaceae</taxon>
        <taxon>Exserohilum</taxon>
    </lineage>
</organism>
<dbReference type="SMART" id="SM00066">
    <property type="entry name" value="GAL4"/>
    <property type="match status" value="1"/>
</dbReference>
<dbReference type="GO" id="GO:0045122">
    <property type="term" value="P:aflatoxin biosynthetic process"/>
    <property type="evidence" value="ECO:0007669"/>
    <property type="project" value="InterPro"/>
</dbReference>
<evidence type="ECO:0000313" key="8">
    <source>
        <dbReference type="EMBL" id="EOA85724.1"/>
    </source>
</evidence>
<dbReference type="GO" id="GO:0003677">
    <property type="term" value="F:DNA binding"/>
    <property type="evidence" value="ECO:0007669"/>
    <property type="project" value="UniProtKB-KW"/>
</dbReference>
<feature type="domain" description="Zn(2)-C6 fungal-type" evidence="7">
    <location>
        <begin position="15"/>
        <end position="45"/>
    </location>
</feature>